<feature type="region of interest" description="Disordered" evidence="1">
    <location>
        <begin position="1"/>
        <end position="35"/>
    </location>
</feature>
<accession>A0ABV1R5S7</accession>
<dbReference type="Proteomes" id="UP001432995">
    <property type="component" value="Unassembled WGS sequence"/>
</dbReference>
<evidence type="ECO:0000313" key="2">
    <source>
        <dbReference type="EMBL" id="MER2290191.1"/>
    </source>
</evidence>
<keyword evidence="3" id="KW-1185">Reference proteome</keyword>
<evidence type="ECO:0000313" key="3">
    <source>
        <dbReference type="Proteomes" id="UP001432995"/>
    </source>
</evidence>
<reference evidence="2" key="1">
    <citation type="submission" date="2024-06" db="EMBL/GenBank/DDBJ databases">
        <authorList>
            <person name="Campbell A.G."/>
        </authorList>
    </citation>
    <scope>NUCLEOTIDE SEQUENCE</scope>
    <source>
        <strain evidence="2">EM17</strain>
    </source>
</reference>
<feature type="compositionally biased region" description="Basic and acidic residues" evidence="1">
    <location>
        <begin position="26"/>
        <end position="35"/>
    </location>
</feature>
<evidence type="ECO:0000256" key="1">
    <source>
        <dbReference type="SAM" id="MobiDB-lite"/>
    </source>
</evidence>
<gene>
    <name evidence="2" type="ORF">ABS770_18150</name>
</gene>
<proteinExistence type="predicted"/>
<dbReference type="EMBL" id="JBELQD010000021">
    <property type="protein sequence ID" value="MER2290191.1"/>
    <property type="molecule type" value="Genomic_DNA"/>
</dbReference>
<comment type="caution">
    <text evidence="2">The sequence shown here is derived from an EMBL/GenBank/DDBJ whole genome shotgun (WGS) entry which is preliminary data.</text>
</comment>
<organism evidence="2 3">
    <name type="scientific">Methylobacterium brachiatum</name>
    <dbReference type="NCBI Taxonomy" id="269660"/>
    <lineage>
        <taxon>Bacteria</taxon>
        <taxon>Pseudomonadati</taxon>
        <taxon>Pseudomonadota</taxon>
        <taxon>Alphaproteobacteria</taxon>
        <taxon>Hyphomicrobiales</taxon>
        <taxon>Methylobacteriaceae</taxon>
        <taxon>Methylobacterium</taxon>
    </lineage>
</organism>
<name>A0ABV1R5S7_9HYPH</name>
<sequence length="63" mass="7162">MAKIKNDPSRYLTRASLGGRHAAAGSEKDEPGRVRTAQDFREAHVDDGMYVTFKTRDRQPKDR</sequence>
<dbReference type="RefSeq" id="WP_350377064.1">
    <property type="nucleotide sequence ID" value="NZ_JBELQD010000021.1"/>
</dbReference>
<protein>
    <submittedName>
        <fullName evidence="2">Uncharacterized protein</fullName>
    </submittedName>
</protein>